<accession>A0AAW1LRE8</accession>
<dbReference type="EMBL" id="JASPKY010000105">
    <property type="protein sequence ID" value="KAK9737067.1"/>
    <property type="molecule type" value="Genomic_DNA"/>
</dbReference>
<protein>
    <submittedName>
        <fullName evidence="2">Uncharacterized protein</fullName>
    </submittedName>
</protein>
<evidence type="ECO:0000313" key="3">
    <source>
        <dbReference type="Proteomes" id="UP001458880"/>
    </source>
</evidence>
<name>A0AAW1LRE8_POPJA</name>
<comment type="caution">
    <text evidence="2">The sequence shown here is derived from an EMBL/GenBank/DDBJ whole genome shotgun (WGS) entry which is preliminary data.</text>
</comment>
<organism evidence="2 3">
    <name type="scientific">Popillia japonica</name>
    <name type="common">Japanese beetle</name>
    <dbReference type="NCBI Taxonomy" id="7064"/>
    <lineage>
        <taxon>Eukaryota</taxon>
        <taxon>Metazoa</taxon>
        <taxon>Ecdysozoa</taxon>
        <taxon>Arthropoda</taxon>
        <taxon>Hexapoda</taxon>
        <taxon>Insecta</taxon>
        <taxon>Pterygota</taxon>
        <taxon>Neoptera</taxon>
        <taxon>Endopterygota</taxon>
        <taxon>Coleoptera</taxon>
        <taxon>Polyphaga</taxon>
        <taxon>Scarabaeiformia</taxon>
        <taxon>Scarabaeidae</taxon>
        <taxon>Rutelinae</taxon>
        <taxon>Popillia</taxon>
    </lineage>
</organism>
<evidence type="ECO:0000313" key="2">
    <source>
        <dbReference type="EMBL" id="KAK9737067.1"/>
    </source>
</evidence>
<evidence type="ECO:0000256" key="1">
    <source>
        <dbReference type="SAM" id="MobiDB-lite"/>
    </source>
</evidence>
<sequence length="72" mass="8292">MLWLGVPKKLVKLTKMSLLGTRSEVLCKGYRSEMFPVKTGPRQGNPLINDLTQSGTRDSDKEKWHKSKWVNF</sequence>
<gene>
    <name evidence="2" type="ORF">QE152_g11037</name>
</gene>
<keyword evidence="3" id="KW-1185">Reference proteome</keyword>
<dbReference type="Proteomes" id="UP001458880">
    <property type="component" value="Unassembled WGS sequence"/>
</dbReference>
<reference evidence="2 3" key="1">
    <citation type="journal article" date="2024" name="BMC Genomics">
        <title>De novo assembly and annotation of Popillia japonica's genome with initial clues to its potential as an invasive pest.</title>
        <authorList>
            <person name="Cucini C."/>
            <person name="Boschi S."/>
            <person name="Funari R."/>
            <person name="Cardaioli E."/>
            <person name="Iannotti N."/>
            <person name="Marturano G."/>
            <person name="Paoli F."/>
            <person name="Bruttini M."/>
            <person name="Carapelli A."/>
            <person name="Frati F."/>
            <person name="Nardi F."/>
        </authorList>
    </citation>
    <scope>NUCLEOTIDE SEQUENCE [LARGE SCALE GENOMIC DNA]</scope>
    <source>
        <strain evidence="2">DMR45628</strain>
    </source>
</reference>
<proteinExistence type="predicted"/>
<feature type="region of interest" description="Disordered" evidence="1">
    <location>
        <begin position="41"/>
        <end position="72"/>
    </location>
</feature>
<dbReference type="AlphaFoldDB" id="A0AAW1LRE8"/>